<dbReference type="SUPFAM" id="SSF52833">
    <property type="entry name" value="Thioredoxin-like"/>
    <property type="match status" value="1"/>
</dbReference>
<evidence type="ECO:0000313" key="8">
    <source>
        <dbReference type="Proteomes" id="UP001199816"/>
    </source>
</evidence>
<evidence type="ECO:0000256" key="4">
    <source>
        <dbReference type="ARBA" id="ARBA00023284"/>
    </source>
</evidence>
<comment type="caution">
    <text evidence="7">The sequence shown here is derived from an EMBL/GenBank/DDBJ whole genome shotgun (WGS) entry which is preliminary data.</text>
</comment>
<dbReference type="InterPro" id="IPR013740">
    <property type="entry name" value="Redoxin"/>
</dbReference>
<reference evidence="7 8" key="1">
    <citation type="submission" date="2021-11" db="EMBL/GenBank/DDBJ databases">
        <title>Genomic of Niabella pedocola.</title>
        <authorList>
            <person name="Wu T."/>
        </authorList>
    </citation>
    <scope>NUCLEOTIDE SEQUENCE [LARGE SCALE GENOMIC DNA]</scope>
    <source>
        <strain evidence="7 8">JCM 31011</strain>
    </source>
</reference>
<evidence type="ECO:0000313" key="7">
    <source>
        <dbReference type="EMBL" id="MCD2424508.1"/>
    </source>
</evidence>
<keyword evidence="8" id="KW-1185">Reference proteome</keyword>
<dbReference type="Gene3D" id="3.40.30.10">
    <property type="entry name" value="Glutaredoxin"/>
    <property type="match status" value="1"/>
</dbReference>
<protein>
    <submittedName>
        <fullName evidence="7">TlpA family protein disulfide reductase</fullName>
    </submittedName>
</protein>
<feature type="chain" id="PRO_5046230350" evidence="5">
    <location>
        <begin position="19"/>
        <end position="570"/>
    </location>
</feature>
<sequence length="570" mass="64272">MKILTTLAVWAISVSLFAQNGSRPLPVEDERMDHYLRARKTPELKISIVHAAKPLSGTKVKYTAVHLGTATQTTYYTTLDDKGRAVIKMNENLPYQQVWLSIEGYLYTGVLVNTGLEIAIDAGELKGEAYLYGKGILFKGTDAALNEALCKRVLFRKEEADGLSSRLVQVCLDAANKIIPQPSFMKTADSIYAAMKQLDDAYIKDQPEYEWAIRNETDSRFYCWTIVGLKRRDSSSQHLYQKAIAHKPYFMSNDGTGFYRSLSRYYAFSDDKALPGLQDLLYLNYQTYNSAQKAVLDSIKEWEATTAEHKTATLKRLYLRRYQLLKNEVQAANFEQFVQRVEKNSVQPQTDILKLSLMELGKDDFSTAFPRLLSAMQTGWTKQAVQNELKTFASSQKEMQQLFTSSGPASPDDYFIGKPVANLPFGAQLYRLDSIASIDGLITNLRSKFSGKALVLDIWATWCGPCISDITNSKKLHEDSKDLPVEYIYLCTTSGSDEATWKNRIGTLKPAGTHIFINEELENALRKKLNANGGYPTYIVIDQKGNISSDKIAFMRELNREKFAEAIGVK</sequence>
<dbReference type="Pfam" id="PF08534">
    <property type="entry name" value="Redoxin"/>
    <property type="match status" value="1"/>
</dbReference>
<feature type="signal peptide" evidence="5">
    <location>
        <begin position="1"/>
        <end position="18"/>
    </location>
</feature>
<keyword evidence="3" id="KW-1015">Disulfide bond</keyword>
<keyword evidence="5" id="KW-0732">Signal</keyword>
<evidence type="ECO:0000256" key="5">
    <source>
        <dbReference type="SAM" id="SignalP"/>
    </source>
</evidence>
<evidence type="ECO:0000256" key="3">
    <source>
        <dbReference type="ARBA" id="ARBA00023157"/>
    </source>
</evidence>
<evidence type="ECO:0000259" key="6">
    <source>
        <dbReference type="PROSITE" id="PS51352"/>
    </source>
</evidence>
<dbReference type="PANTHER" id="PTHR42852">
    <property type="entry name" value="THIOL:DISULFIDE INTERCHANGE PROTEIN DSBE"/>
    <property type="match status" value="1"/>
</dbReference>
<gene>
    <name evidence="7" type="ORF">LQ567_17140</name>
</gene>
<dbReference type="Proteomes" id="UP001199816">
    <property type="component" value="Unassembled WGS sequence"/>
</dbReference>
<accession>A0ABS8PW30</accession>
<dbReference type="InterPro" id="IPR050553">
    <property type="entry name" value="Thioredoxin_ResA/DsbE_sf"/>
</dbReference>
<dbReference type="InterPro" id="IPR036249">
    <property type="entry name" value="Thioredoxin-like_sf"/>
</dbReference>
<dbReference type="InterPro" id="IPR013766">
    <property type="entry name" value="Thioredoxin_domain"/>
</dbReference>
<dbReference type="RefSeq" id="WP_231006630.1">
    <property type="nucleotide sequence ID" value="NZ_JAJNEC010000005.1"/>
</dbReference>
<dbReference type="CDD" id="cd02966">
    <property type="entry name" value="TlpA_like_family"/>
    <property type="match status" value="1"/>
</dbReference>
<dbReference type="EMBL" id="JAJNEC010000005">
    <property type="protein sequence ID" value="MCD2424508.1"/>
    <property type="molecule type" value="Genomic_DNA"/>
</dbReference>
<name>A0ABS8PW30_9BACT</name>
<feature type="domain" description="Thioredoxin" evidence="6">
    <location>
        <begin position="423"/>
        <end position="563"/>
    </location>
</feature>
<proteinExistence type="predicted"/>
<organism evidence="7 8">
    <name type="scientific">Niabella pedocola</name>
    <dbReference type="NCBI Taxonomy" id="1752077"/>
    <lineage>
        <taxon>Bacteria</taxon>
        <taxon>Pseudomonadati</taxon>
        <taxon>Bacteroidota</taxon>
        <taxon>Chitinophagia</taxon>
        <taxon>Chitinophagales</taxon>
        <taxon>Chitinophagaceae</taxon>
        <taxon>Niabella</taxon>
    </lineage>
</organism>
<keyword evidence="2" id="KW-0201">Cytochrome c-type biogenesis</keyword>
<comment type="subcellular location">
    <subcellularLocation>
        <location evidence="1">Cell envelope</location>
    </subcellularLocation>
</comment>
<evidence type="ECO:0000256" key="2">
    <source>
        <dbReference type="ARBA" id="ARBA00022748"/>
    </source>
</evidence>
<evidence type="ECO:0000256" key="1">
    <source>
        <dbReference type="ARBA" id="ARBA00004196"/>
    </source>
</evidence>
<dbReference type="PROSITE" id="PS51352">
    <property type="entry name" value="THIOREDOXIN_2"/>
    <property type="match status" value="1"/>
</dbReference>
<dbReference type="PANTHER" id="PTHR42852:SF6">
    <property type="entry name" value="THIOL:DISULFIDE INTERCHANGE PROTEIN DSBE"/>
    <property type="match status" value="1"/>
</dbReference>
<keyword evidence="4" id="KW-0676">Redox-active center</keyword>